<gene>
    <name evidence="1" type="ORF">LRQ20_23680</name>
</gene>
<evidence type="ECO:0000313" key="1">
    <source>
        <dbReference type="EMBL" id="MCD7041298.1"/>
    </source>
</evidence>
<name>A0ABS8R0A3_9PSED</name>
<protein>
    <submittedName>
        <fullName evidence="1">Uncharacterized protein</fullName>
    </submittedName>
</protein>
<sequence length="196" mass="22163">MPGIKDVAVEFAAFVDSLSAERAELIDSIAALNNGFEGWLKLEFYFWLIKNRKLRAAIDDKPDDRDVGMEYKVALDQRHAAMDRKTKQCDLWVRNHDENGFHFIELKAPFFNSNHGKMIRSAADDLWYMSRLTGAYEQVVTGSTIAVGIGFTAERWAEKVESVRAYSEKTSKPVSVTLGSLGKHENAHWAALTAEY</sequence>
<reference evidence="1 2" key="2">
    <citation type="journal article" date="2023" name="Plant Pathol.">
        <title>Dismantling and reorganizing Pseudomonas marginalis sensu#lato.</title>
        <authorList>
            <person name="Sawada H."/>
            <person name="Fujikawa T."/>
            <person name="Satou M."/>
        </authorList>
    </citation>
    <scope>NUCLEOTIDE SEQUENCE [LARGE SCALE GENOMIC DNA]</scope>
    <source>
        <strain evidence="1 2">MAFF 311096</strain>
    </source>
</reference>
<dbReference type="Proteomes" id="UP001154922">
    <property type="component" value="Unassembled WGS sequence"/>
</dbReference>
<dbReference type="EMBL" id="JAJOZI010000143">
    <property type="protein sequence ID" value="MCD7041298.1"/>
    <property type="molecule type" value="Genomic_DNA"/>
</dbReference>
<proteinExistence type="predicted"/>
<evidence type="ECO:0000313" key="2">
    <source>
        <dbReference type="Proteomes" id="UP001154922"/>
    </source>
</evidence>
<comment type="caution">
    <text evidence="1">The sequence shown here is derived from an EMBL/GenBank/DDBJ whole genome shotgun (WGS) entry which is preliminary data.</text>
</comment>
<accession>A0ABS8R0A3</accession>
<dbReference type="RefSeq" id="WP_231809461.1">
    <property type="nucleotide sequence ID" value="NZ_JAJOZG010000192.1"/>
</dbReference>
<reference evidence="1 2" key="1">
    <citation type="journal article" date="2022" name="Int. J. Syst. Evol. Microbiol.">
        <title>Pseudomonas petroselini sp. nov., a pathogen causing bacterial rot of parsley in Japan.</title>
        <authorList>
            <person name="Sawada H."/>
            <person name="Fujikawa T."/>
            <person name="Osada S."/>
            <person name="Satou M."/>
        </authorList>
    </citation>
    <scope>NUCLEOTIDE SEQUENCE [LARGE SCALE GENOMIC DNA]</scope>
    <source>
        <strain evidence="1 2">MAFF 311096</strain>
    </source>
</reference>
<keyword evidence="2" id="KW-1185">Reference proteome</keyword>
<organism evidence="1 2">
    <name type="scientific">Pseudomonas petroselini</name>
    <dbReference type="NCBI Taxonomy" id="2899822"/>
    <lineage>
        <taxon>Bacteria</taxon>
        <taxon>Pseudomonadati</taxon>
        <taxon>Pseudomonadota</taxon>
        <taxon>Gammaproteobacteria</taxon>
        <taxon>Pseudomonadales</taxon>
        <taxon>Pseudomonadaceae</taxon>
        <taxon>Pseudomonas</taxon>
    </lineage>
</organism>